<feature type="transmembrane region" description="Helical" evidence="5">
    <location>
        <begin position="111"/>
        <end position="133"/>
    </location>
</feature>
<dbReference type="PANTHER" id="PTHR23534:SF1">
    <property type="entry name" value="MAJOR FACILITATOR SUPERFAMILY PROTEIN"/>
    <property type="match status" value="1"/>
</dbReference>
<feature type="transmembrane region" description="Helical" evidence="5">
    <location>
        <begin position="145"/>
        <end position="168"/>
    </location>
</feature>
<dbReference type="Gene3D" id="1.20.1250.20">
    <property type="entry name" value="MFS general substrate transporter like domains"/>
    <property type="match status" value="2"/>
</dbReference>
<feature type="transmembrane region" description="Helical" evidence="5">
    <location>
        <begin position="278"/>
        <end position="297"/>
    </location>
</feature>
<dbReference type="Proteomes" id="UP000295621">
    <property type="component" value="Unassembled WGS sequence"/>
</dbReference>
<comment type="subcellular location">
    <subcellularLocation>
        <location evidence="1">Cell membrane</location>
        <topology evidence="1">Multi-pass membrane protein</topology>
    </subcellularLocation>
</comment>
<feature type="transmembrane region" description="Helical" evidence="5">
    <location>
        <begin position="180"/>
        <end position="201"/>
    </location>
</feature>
<feature type="transmembrane region" description="Helical" evidence="5">
    <location>
        <begin position="375"/>
        <end position="393"/>
    </location>
</feature>
<evidence type="ECO:0000313" key="8">
    <source>
        <dbReference type="Proteomes" id="UP000295621"/>
    </source>
</evidence>
<feature type="transmembrane region" description="Helical" evidence="5">
    <location>
        <begin position="55"/>
        <end position="73"/>
    </location>
</feature>
<evidence type="ECO:0000256" key="5">
    <source>
        <dbReference type="SAM" id="Phobius"/>
    </source>
</evidence>
<sequence>MTTSMLPAAPTWPPSTRTRVALLAAATAVGSIGLAAGGMAGPLLATELTGDPATAGLPIGVHVAGSAVGALLISRVSTRTGRPAALALGYVLGAVGAVVVVAAAAGAGFGLLLVGSAIFGIGNAPVFLARYAAAEAGGPDARGRALGIVLFAVAAGAVAGPNLLAASGRLASSAGLPSLTGLYLVSVVAFLAAAATLLLLLPKLIVENVRRRSDIPPGDTPVSPRSTLAAGGVPAGVTTTATATAWRAVALLAVTNLVMVGVMAVAPVHLLAHGHGPALVGGIVSVHALCMFAPSLVSGPLLDRAGPAVVTVVAAVLMAAAGVVGAAGAGDGVVLLVSLALLGLGWNAGVLAGSALLTASVPVGERLRAEGRGEVAMGLAAGGGAPIAGLVMASGGFAALVAGAAIVVLVVAIPVVVTLPRRFGEPSQG</sequence>
<reference evidence="7 8" key="1">
    <citation type="submission" date="2019-02" db="EMBL/GenBank/DDBJ databases">
        <title>Draft genome sequences of novel Actinobacteria.</title>
        <authorList>
            <person name="Sahin N."/>
            <person name="Ay H."/>
            <person name="Saygin H."/>
        </authorList>
    </citation>
    <scope>NUCLEOTIDE SEQUENCE [LARGE SCALE GENOMIC DNA]</scope>
    <source>
        <strain evidence="7 8">KC603</strain>
    </source>
</reference>
<feature type="transmembrane region" description="Helical" evidence="5">
    <location>
        <begin position="399"/>
        <end position="419"/>
    </location>
</feature>
<feature type="transmembrane region" description="Helical" evidence="5">
    <location>
        <begin position="249"/>
        <end position="272"/>
    </location>
</feature>
<dbReference type="RefSeq" id="WP_131979769.1">
    <property type="nucleotide sequence ID" value="NZ_SMKL01000007.1"/>
</dbReference>
<evidence type="ECO:0000256" key="2">
    <source>
        <dbReference type="ARBA" id="ARBA00022692"/>
    </source>
</evidence>
<protein>
    <submittedName>
        <fullName evidence="7">MFS transporter</fullName>
    </submittedName>
</protein>
<dbReference type="AlphaFoldDB" id="A0A4R4RUI2"/>
<dbReference type="SUPFAM" id="SSF103473">
    <property type="entry name" value="MFS general substrate transporter"/>
    <property type="match status" value="1"/>
</dbReference>
<evidence type="ECO:0000256" key="3">
    <source>
        <dbReference type="ARBA" id="ARBA00022989"/>
    </source>
</evidence>
<feature type="transmembrane region" description="Helical" evidence="5">
    <location>
        <begin position="335"/>
        <end position="363"/>
    </location>
</feature>
<comment type="caution">
    <text evidence="7">The sequence shown here is derived from an EMBL/GenBank/DDBJ whole genome shotgun (WGS) entry which is preliminary data.</text>
</comment>
<keyword evidence="2 5" id="KW-0812">Transmembrane</keyword>
<feature type="transmembrane region" description="Helical" evidence="5">
    <location>
        <begin position="85"/>
        <end position="105"/>
    </location>
</feature>
<keyword evidence="8" id="KW-1185">Reference proteome</keyword>
<dbReference type="OrthoDB" id="9776171at2"/>
<dbReference type="EMBL" id="SMKL01000007">
    <property type="protein sequence ID" value="TDC53758.1"/>
    <property type="molecule type" value="Genomic_DNA"/>
</dbReference>
<dbReference type="GO" id="GO:0022857">
    <property type="term" value="F:transmembrane transporter activity"/>
    <property type="evidence" value="ECO:0007669"/>
    <property type="project" value="InterPro"/>
</dbReference>
<proteinExistence type="predicted"/>
<evidence type="ECO:0000259" key="6">
    <source>
        <dbReference type="PROSITE" id="PS50850"/>
    </source>
</evidence>
<evidence type="ECO:0000256" key="4">
    <source>
        <dbReference type="ARBA" id="ARBA00023136"/>
    </source>
</evidence>
<accession>A0A4R4RUI2</accession>
<feature type="domain" description="Major facilitator superfamily (MFS) profile" evidence="6">
    <location>
        <begin position="19"/>
        <end position="422"/>
    </location>
</feature>
<organism evidence="7 8">
    <name type="scientific">Jiangella ureilytica</name>
    <dbReference type="NCBI Taxonomy" id="2530374"/>
    <lineage>
        <taxon>Bacteria</taxon>
        <taxon>Bacillati</taxon>
        <taxon>Actinomycetota</taxon>
        <taxon>Actinomycetes</taxon>
        <taxon>Jiangellales</taxon>
        <taxon>Jiangellaceae</taxon>
        <taxon>Jiangella</taxon>
    </lineage>
</organism>
<feature type="transmembrane region" description="Helical" evidence="5">
    <location>
        <begin position="309"/>
        <end position="329"/>
    </location>
</feature>
<dbReference type="InterPro" id="IPR036259">
    <property type="entry name" value="MFS_trans_sf"/>
</dbReference>
<evidence type="ECO:0000256" key="1">
    <source>
        <dbReference type="ARBA" id="ARBA00004651"/>
    </source>
</evidence>
<dbReference type="InterPro" id="IPR020846">
    <property type="entry name" value="MFS_dom"/>
</dbReference>
<name>A0A4R4RUI2_9ACTN</name>
<gene>
    <name evidence="7" type="ORF">E1212_04545</name>
</gene>
<dbReference type="Pfam" id="PF07690">
    <property type="entry name" value="MFS_1"/>
    <property type="match status" value="1"/>
</dbReference>
<dbReference type="PANTHER" id="PTHR23534">
    <property type="entry name" value="MFS PERMEASE"/>
    <property type="match status" value="1"/>
</dbReference>
<keyword evidence="3 5" id="KW-1133">Transmembrane helix</keyword>
<evidence type="ECO:0000313" key="7">
    <source>
        <dbReference type="EMBL" id="TDC53758.1"/>
    </source>
</evidence>
<keyword evidence="4 5" id="KW-0472">Membrane</keyword>
<dbReference type="PROSITE" id="PS50850">
    <property type="entry name" value="MFS"/>
    <property type="match status" value="1"/>
</dbReference>
<dbReference type="GO" id="GO:0005886">
    <property type="term" value="C:plasma membrane"/>
    <property type="evidence" value="ECO:0007669"/>
    <property type="project" value="UniProtKB-SubCell"/>
</dbReference>
<dbReference type="InterPro" id="IPR011701">
    <property type="entry name" value="MFS"/>
</dbReference>